<reference evidence="2" key="1">
    <citation type="journal article" date="2017" name="Vet. Microbiol.">
        <title>Genomic characterisation of Felis catus papillomavirus type 5 with proposed classification within a new papillomavirus genus.</title>
        <authorList>
            <person name="Munday J.S."/>
            <person name="Dittmer K.E."/>
            <person name="Thomson N.A."/>
            <person name="Hills S.F."/>
            <person name="Laurie R.E."/>
        </authorList>
    </citation>
    <scope>NUCLEOTIDE SEQUENCE [LARGE SCALE GENOMIC DNA]</scope>
</reference>
<feature type="compositionally biased region" description="Gly residues" evidence="1">
    <location>
        <begin position="127"/>
        <end position="138"/>
    </location>
</feature>
<dbReference type="Proteomes" id="UP000217300">
    <property type="component" value="Segment"/>
</dbReference>
<proteinExistence type="predicted"/>
<dbReference type="EMBL" id="KY853656">
    <property type="protein sequence ID" value="AST11848.1"/>
    <property type="molecule type" value="Genomic_DNA"/>
</dbReference>
<sequence>MLRIIGKKPVVRWTMMGFIMWTMKGRCIIMSSLEWMHLYMVSQDCGGCLIKTKLFLLLCLAPHRRSSSGRTSTSHSSGTPGYLSSDSRRPQTGLTPPPPPPGPPDHSHCIVPSPSVPVSPDVDSEGAAGGSVGAGGSLGHPAAKETAEGDEEDTDKNQGGKGQHPPHHLPVRFQSLASSDSNEEKEDEDTEDEDEDEDEPPEESHPDSLLMSLLRRWGQDLTNLEREVVDDLRKLRQKLGCQ</sequence>
<accession>A0A223FRE0</accession>
<dbReference type="RefSeq" id="YP_009408620.1">
    <property type="nucleotide sequence ID" value="NC_035479.1"/>
</dbReference>
<name>A0A223FRE0_9PAPI</name>
<dbReference type="GeneID" id="33865846"/>
<feature type="compositionally biased region" description="Low complexity" evidence="1">
    <location>
        <begin position="111"/>
        <end position="121"/>
    </location>
</feature>
<feature type="compositionally biased region" description="Pro residues" evidence="1">
    <location>
        <begin position="95"/>
        <end position="104"/>
    </location>
</feature>
<organism evidence="2">
    <name type="scientific">Felis catus papillomavirus type 5</name>
    <dbReference type="NCBI Taxonomy" id="2025339"/>
    <lineage>
        <taxon>Viruses</taxon>
        <taxon>Monodnaviria</taxon>
        <taxon>Shotokuvirae</taxon>
        <taxon>Cossaviricota</taxon>
        <taxon>Papovaviricetes</taxon>
        <taxon>Zurhausenvirales</taxon>
        <taxon>Papillomaviridae</taxon>
    </lineage>
</organism>
<feature type="region of interest" description="Disordered" evidence="1">
    <location>
        <begin position="65"/>
        <end position="209"/>
    </location>
</feature>
<dbReference type="KEGG" id="vg:33865846"/>
<protein>
    <submittedName>
        <fullName evidence="2">E4</fullName>
    </submittedName>
</protein>
<feature type="compositionally biased region" description="Acidic residues" evidence="1">
    <location>
        <begin position="181"/>
        <end position="201"/>
    </location>
</feature>
<evidence type="ECO:0000256" key="1">
    <source>
        <dbReference type="SAM" id="MobiDB-lite"/>
    </source>
</evidence>
<evidence type="ECO:0000313" key="2">
    <source>
        <dbReference type="EMBL" id="AST11848.1"/>
    </source>
</evidence>
<feature type="compositionally biased region" description="Low complexity" evidence="1">
    <location>
        <begin position="68"/>
        <end position="81"/>
    </location>
</feature>
<feature type="compositionally biased region" description="Polar residues" evidence="1">
    <location>
        <begin position="82"/>
        <end position="94"/>
    </location>
</feature>